<evidence type="ECO:0000256" key="8">
    <source>
        <dbReference type="SAM" id="MobiDB-lite"/>
    </source>
</evidence>
<evidence type="ECO:0000256" key="4">
    <source>
        <dbReference type="ARBA" id="ARBA00022771"/>
    </source>
</evidence>
<dbReference type="InterPro" id="IPR007219">
    <property type="entry name" value="XnlR_reg_dom"/>
</dbReference>
<keyword evidence="6" id="KW-0539">Nucleus</keyword>
<dbReference type="InterPro" id="IPR013087">
    <property type="entry name" value="Znf_C2H2_type"/>
</dbReference>
<evidence type="ECO:0000256" key="1">
    <source>
        <dbReference type="ARBA" id="ARBA00004123"/>
    </source>
</evidence>
<dbReference type="PANTHER" id="PTHR40626:SF30">
    <property type="entry name" value="FINGER DOMAIN PROTEIN, PUTATIVE (AFU_ORTHOLOGUE AFUA_4G13600)-RELATED"/>
    <property type="match status" value="1"/>
</dbReference>
<feature type="compositionally biased region" description="Pro residues" evidence="8">
    <location>
        <begin position="60"/>
        <end position="69"/>
    </location>
</feature>
<feature type="compositionally biased region" description="Basic residues" evidence="8">
    <location>
        <begin position="973"/>
        <end position="993"/>
    </location>
</feature>
<protein>
    <recommendedName>
        <fullName evidence="9">C2H2-type domain-containing protein</fullName>
    </recommendedName>
</protein>
<feature type="region of interest" description="Disordered" evidence="8">
    <location>
        <begin position="44"/>
        <end position="77"/>
    </location>
</feature>
<dbReference type="SMART" id="SM00355">
    <property type="entry name" value="ZnF_C2H2"/>
    <property type="match status" value="2"/>
</dbReference>
<dbReference type="GO" id="GO:0008270">
    <property type="term" value="F:zinc ion binding"/>
    <property type="evidence" value="ECO:0007669"/>
    <property type="project" value="UniProtKB-KW"/>
</dbReference>
<feature type="domain" description="C2H2-type" evidence="9">
    <location>
        <begin position="150"/>
        <end position="179"/>
    </location>
</feature>
<evidence type="ECO:0000256" key="5">
    <source>
        <dbReference type="ARBA" id="ARBA00022833"/>
    </source>
</evidence>
<sequence length="1014" mass="112956">MAATSQATATSCAQASWDARTIAHSASAIPPLLDFHMSPSIAPFTRPQPLPLDHHWAANPQPPPPPPPSTNTASTTANSLPKDVALTLRREKELLEASVPITYTPATHRISKAKKGKRVHLCQFPGCKKIFTRAEHRRRHELNHNPQASFVCSVEGCGKGFHRHDLLTRHMEKHDSQARNRKPSPVQRRKSSQASVVSDKPASIPVPLPDHGLTPIPRALPITTTTTATTATSSLAPPPSTLPHGYGGEFTAPFWGQTGKPLDKSHTVPQTPYAHVDDVVPFSSPASSRSSSNSSPFPISSQFSVIEQFPEAVFSQQLTTSPTPMTSYPEWTPLEAAVTLPPQMLPTTQFGGDIPQTVGEPSLIYWTSNRKVVDPGPAVPVPLSNLDGVEWFALRRELTSTPGVLSGNDGLAIIDLSKWQDCFESYWQYFHPLFPIVHRSSFFSTKPSPLMAGAMVAIGSQYDRRPNSQEYSLALLEACQKILSKRGPITSRSRISDIQAVFLLEILSKYRSRKADVKVSHRLRTLYGSFIQDSHWASQNPLAAYQSLSQKPSTDDIRKAHKFWVEHETRRRVLQAAFILEVQQSLLFQQPLATFLQSTLDPTMREYRVSPKVDLPFPCSSELWESSDIEQWAQSAKKYDPLVSSSARERIIKSVDGSGIDLDPFQASLIFSQSLPNTSDLEDKMNIFIEKVAGKASSDDACNPRASYIRFMHHALLAAKHAPLQALLTVSGESWLFNRKVSETEFQTAKERVHAWVSNAAEAKTALWHAMHVLRCTIGPTDLNKSEVPIQEQRRASMDLHFSTPVQKTFLNSRHSTPGVSPTSQKRKVSAKDALLGNPTTTLQQPSASPLTMLQSNWILYFCSLICWAYENRTTASPFQITTNPSLSTPVSPIPPISVHQYITTFLSTASALRQFLDQPTPQNTLGHDLTSVIEHIRLIIFRNARGIRNDGGLLNEAERVLMRLIEQQQQRAKQHLHHFQRPHPHPHPHPRQVQHNQSHQQHQAAWEFVDSGF</sequence>
<dbReference type="GO" id="GO:0000978">
    <property type="term" value="F:RNA polymerase II cis-regulatory region sequence-specific DNA binding"/>
    <property type="evidence" value="ECO:0007669"/>
    <property type="project" value="InterPro"/>
</dbReference>
<evidence type="ECO:0000256" key="7">
    <source>
        <dbReference type="PROSITE-ProRule" id="PRU00042"/>
    </source>
</evidence>
<keyword evidence="2" id="KW-0479">Metal-binding</keyword>
<feature type="region of interest" description="Disordered" evidence="8">
    <location>
        <begin position="972"/>
        <end position="1004"/>
    </location>
</feature>
<dbReference type="Proteomes" id="UP000054563">
    <property type="component" value="Unassembled WGS sequence"/>
</dbReference>
<dbReference type="CDD" id="cd12148">
    <property type="entry name" value="fungal_TF_MHR"/>
    <property type="match status" value="1"/>
</dbReference>
<organism evidence="10 11">
    <name type="scientific">Coccidioides immitis H538.4</name>
    <dbReference type="NCBI Taxonomy" id="396776"/>
    <lineage>
        <taxon>Eukaryota</taxon>
        <taxon>Fungi</taxon>
        <taxon>Dikarya</taxon>
        <taxon>Ascomycota</taxon>
        <taxon>Pezizomycotina</taxon>
        <taxon>Eurotiomycetes</taxon>
        <taxon>Eurotiomycetidae</taxon>
        <taxon>Onygenales</taxon>
        <taxon>Onygenaceae</taxon>
        <taxon>Coccidioides</taxon>
    </lineage>
</organism>
<dbReference type="GO" id="GO:0000981">
    <property type="term" value="F:DNA-binding transcription factor activity, RNA polymerase II-specific"/>
    <property type="evidence" value="ECO:0007669"/>
    <property type="project" value="InterPro"/>
</dbReference>
<evidence type="ECO:0000313" key="11">
    <source>
        <dbReference type="Proteomes" id="UP000054563"/>
    </source>
</evidence>
<dbReference type="EMBL" id="DS017003">
    <property type="protein sequence ID" value="KMU88185.1"/>
    <property type="molecule type" value="Genomic_DNA"/>
</dbReference>
<dbReference type="SUPFAM" id="SSF57667">
    <property type="entry name" value="beta-beta-alpha zinc fingers"/>
    <property type="match status" value="1"/>
</dbReference>
<dbReference type="eggNOG" id="KOG1721">
    <property type="taxonomic scope" value="Eukaryota"/>
</dbReference>
<dbReference type="Pfam" id="PF04082">
    <property type="entry name" value="Fungal_trans"/>
    <property type="match status" value="1"/>
</dbReference>
<dbReference type="AlphaFoldDB" id="A0A0J8RSL1"/>
<dbReference type="GO" id="GO:0006351">
    <property type="term" value="P:DNA-templated transcription"/>
    <property type="evidence" value="ECO:0007669"/>
    <property type="project" value="InterPro"/>
</dbReference>
<gene>
    <name evidence="10" type="ORF">CIHG_05356</name>
</gene>
<dbReference type="PROSITE" id="PS00028">
    <property type="entry name" value="ZINC_FINGER_C2H2_1"/>
    <property type="match status" value="1"/>
</dbReference>
<keyword evidence="5" id="KW-0862">Zinc</keyword>
<dbReference type="VEuPathDB" id="FungiDB:CIHG_05356"/>
<evidence type="ECO:0000259" key="9">
    <source>
        <dbReference type="PROSITE" id="PS50157"/>
    </source>
</evidence>
<dbReference type="InterPro" id="IPR036236">
    <property type="entry name" value="Znf_C2H2_sf"/>
</dbReference>
<dbReference type="STRING" id="396776.A0A0J8RSL1"/>
<evidence type="ECO:0000256" key="2">
    <source>
        <dbReference type="ARBA" id="ARBA00022723"/>
    </source>
</evidence>
<proteinExistence type="predicted"/>
<evidence type="ECO:0000313" key="10">
    <source>
        <dbReference type="EMBL" id="KMU88185.1"/>
    </source>
</evidence>
<dbReference type="GO" id="GO:0005634">
    <property type="term" value="C:nucleus"/>
    <property type="evidence" value="ECO:0007669"/>
    <property type="project" value="UniProtKB-SubCell"/>
</dbReference>
<reference evidence="11" key="1">
    <citation type="journal article" date="2010" name="Genome Res.">
        <title>Population genomic sequencing of Coccidioides fungi reveals recent hybridization and transposon control.</title>
        <authorList>
            <person name="Neafsey D.E."/>
            <person name="Barker B.M."/>
            <person name="Sharpton T.J."/>
            <person name="Stajich J.E."/>
            <person name="Park D.J."/>
            <person name="Whiston E."/>
            <person name="Hung C.-Y."/>
            <person name="McMahan C."/>
            <person name="White J."/>
            <person name="Sykes S."/>
            <person name="Heiman D."/>
            <person name="Young S."/>
            <person name="Zeng Q."/>
            <person name="Abouelleil A."/>
            <person name="Aftuck L."/>
            <person name="Bessette D."/>
            <person name="Brown A."/>
            <person name="FitzGerald M."/>
            <person name="Lui A."/>
            <person name="Macdonald J.P."/>
            <person name="Priest M."/>
            <person name="Orbach M.J."/>
            <person name="Galgiani J.N."/>
            <person name="Kirkland T.N."/>
            <person name="Cole G.T."/>
            <person name="Birren B.W."/>
            <person name="Henn M.R."/>
            <person name="Taylor J.W."/>
            <person name="Rounsley S.D."/>
        </authorList>
    </citation>
    <scope>NUCLEOTIDE SEQUENCE [LARGE SCALE GENOMIC DNA]</scope>
    <source>
        <strain evidence="11">H538.4</strain>
    </source>
</reference>
<accession>A0A0J8RSL1</accession>
<dbReference type="PANTHER" id="PTHR40626">
    <property type="entry name" value="MIP31509P"/>
    <property type="match status" value="1"/>
</dbReference>
<keyword evidence="4 7" id="KW-0863">Zinc-finger</keyword>
<feature type="compositionally biased region" description="Basic residues" evidence="8">
    <location>
        <begin position="179"/>
        <end position="191"/>
    </location>
</feature>
<dbReference type="InterPro" id="IPR051059">
    <property type="entry name" value="VerF-like"/>
</dbReference>
<dbReference type="OrthoDB" id="6077919at2759"/>
<feature type="compositionally biased region" description="Low complexity" evidence="8">
    <location>
        <begin position="994"/>
        <end position="1004"/>
    </location>
</feature>
<feature type="region of interest" description="Disordered" evidence="8">
    <location>
        <begin position="170"/>
        <end position="218"/>
    </location>
</feature>
<evidence type="ECO:0000256" key="3">
    <source>
        <dbReference type="ARBA" id="ARBA00022737"/>
    </source>
</evidence>
<name>A0A0J8RSL1_COCIT</name>
<comment type="subcellular location">
    <subcellularLocation>
        <location evidence="1">Nucleus</location>
    </subcellularLocation>
</comment>
<keyword evidence="3" id="KW-0677">Repeat</keyword>
<evidence type="ECO:0000256" key="6">
    <source>
        <dbReference type="ARBA" id="ARBA00023242"/>
    </source>
</evidence>
<dbReference type="GO" id="GO:0000785">
    <property type="term" value="C:chromatin"/>
    <property type="evidence" value="ECO:0007669"/>
    <property type="project" value="TreeGrafter"/>
</dbReference>
<dbReference type="Gene3D" id="3.30.160.60">
    <property type="entry name" value="Classic Zinc Finger"/>
    <property type="match status" value="1"/>
</dbReference>
<dbReference type="PROSITE" id="PS50157">
    <property type="entry name" value="ZINC_FINGER_C2H2_2"/>
    <property type="match status" value="1"/>
</dbReference>